<dbReference type="AlphaFoldDB" id="A0AAV9I3S3"/>
<dbReference type="Proteomes" id="UP001321749">
    <property type="component" value="Unassembled WGS sequence"/>
</dbReference>
<accession>A0AAV9I3S3</accession>
<name>A0AAV9I3S3_9PEZI</name>
<reference evidence="2" key="1">
    <citation type="journal article" date="2023" name="Mol. Phylogenet. Evol.">
        <title>Genome-scale phylogeny and comparative genomics of the fungal order Sordariales.</title>
        <authorList>
            <person name="Hensen N."/>
            <person name="Bonometti L."/>
            <person name="Westerberg I."/>
            <person name="Brannstrom I.O."/>
            <person name="Guillou S."/>
            <person name="Cros-Aarteil S."/>
            <person name="Calhoun S."/>
            <person name="Haridas S."/>
            <person name="Kuo A."/>
            <person name="Mondo S."/>
            <person name="Pangilinan J."/>
            <person name="Riley R."/>
            <person name="LaButti K."/>
            <person name="Andreopoulos B."/>
            <person name="Lipzen A."/>
            <person name="Chen C."/>
            <person name="Yan M."/>
            <person name="Daum C."/>
            <person name="Ng V."/>
            <person name="Clum A."/>
            <person name="Steindorff A."/>
            <person name="Ohm R.A."/>
            <person name="Martin F."/>
            <person name="Silar P."/>
            <person name="Natvig D.O."/>
            <person name="Lalanne C."/>
            <person name="Gautier V."/>
            <person name="Ament-Velasquez S.L."/>
            <person name="Kruys A."/>
            <person name="Hutchinson M.I."/>
            <person name="Powell A.J."/>
            <person name="Barry K."/>
            <person name="Miller A.N."/>
            <person name="Grigoriev I.V."/>
            <person name="Debuchy R."/>
            <person name="Gladieux P."/>
            <person name="Hiltunen Thoren M."/>
            <person name="Johannesson H."/>
        </authorList>
    </citation>
    <scope>NUCLEOTIDE SEQUENCE</scope>
    <source>
        <strain evidence="2">PSN324</strain>
    </source>
</reference>
<reference evidence="2" key="2">
    <citation type="submission" date="2023-06" db="EMBL/GenBank/DDBJ databases">
        <authorList>
            <consortium name="Lawrence Berkeley National Laboratory"/>
            <person name="Mondo S.J."/>
            <person name="Hensen N."/>
            <person name="Bonometti L."/>
            <person name="Westerberg I."/>
            <person name="Brannstrom I.O."/>
            <person name="Guillou S."/>
            <person name="Cros-Aarteil S."/>
            <person name="Calhoun S."/>
            <person name="Haridas S."/>
            <person name="Kuo A."/>
            <person name="Pangilinan J."/>
            <person name="Riley R."/>
            <person name="Labutti K."/>
            <person name="Andreopoulos B."/>
            <person name="Lipzen A."/>
            <person name="Chen C."/>
            <person name="Yanf M."/>
            <person name="Daum C."/>
            <person name="Ng V."/>
            <person name="Clum A."/>
            <person name="Steindorff A."/>
            <person name="Ohm R."/>
            <person name="Martin F."/>
            <person name="Silar P."/>
            <person name="Natvig D."/>
            <person name="Lalanne C."/>
            <person name="Gautier V."/>
            <person name="Ament-Velasquez S.L."/>
            <person name="Kruys A."/>
            <person name="Hutchinson M.I."/>
            <person name="Powell A.J."/>
            <person name="Barry K."/>
            <person name="Miller A.N."/>
            <person name="Grigoriev I.V."/>
            <person name="Debuchy R."/>
            <person name="Gladieux P."/>
            <person name="Thoren M.H."/>
            <person name="Johannesson H."/>
        </authorList>
    </citation>
    <scope>NUCLEOTIDE SEQUENCE</scope>
    <source>
        <strain evidence="2">PSN324</strain>
    </source>
</reference>
<feature type="compositionally biased region" description="Low complexity" evidence="1">
    <location>
        <begin position="253"/>
        <end position="270"/>
    </location>
</feature>
<sequence length="445" mass="48421">MGIVWSSSHASGDDGFIEDLLQFRQRLIAEAAVPVEAHASYDVEGSAVVPRDRARMGRELADINDRILRSLDGDGDGDNDTLHIKRADLLRFAANFAALTSAADNARAEHQLAESRDWLRHQQDDLTRREARLRQARVSYLQNVQELQLANRAFEQREAALSAREAKCKRAIDFIRKQRREGAEQQRQRRNAVTAQCYIAEPSRHEEVYAQLAAAAATAGAASCFSGGSESSQSPAQLPPQNPVSAASASLPTTNTTTTTTTVTTTNNTNQNLAPHSQQQQQQQQQQQHTANPNPARTASTQTQTPTAQTIRDMHSSIYTTTFRLAFEMGRRSAPQVARGTLTAALGELRARIEHAKQNWAQIVASGGMARALEDMSAAAASCIAQARQDNDADADAAADAPDGSEMMTFDEMCELSLGSDGGRGERIRRMAGVSDVLSGDYLDT</sequence>
<gene>
    <name evidence="2" type="ORF">QBC42DRAFT_282812</name>
</gene>
<feature type="compositionally biased region" description="Low complexity" evidence="1">
    <location>
        <begin position="223"/>
        <end position="236"/>
    </location>
</feature>
<protein>
    <submittedName>
        <fullName evidence="2">Uncharacterized protein</fullName>
    </submittedName>
</protein>
<evidence type="ECO:0000313" key="3">
    <source>
        <dbReference type="Proteomes" id="UP001321749"/>
    </source>
</evidence>
<feature type="compositionally biased region" description="Low complexity" evidence="1">
    <location>
        <begin position="278"/>
        <end position="288"/>
    </location>
</feature>
<evidence type="ECO:0000313" key="2">
    <source>
        <dbReference type="EMBL" id="KAK4466147.1"/>
    </source>
</evidence>
<keyword evidence="3" id="KW-1185">Reference proteome</keyword>
<dbReference type="EMBL" id="MU864934">
    <property type="protein sequence ID" value="KAK4466147.1"/>
    <property type="molecule type" value="Genomic_DNA"/>
</dbReference>
<feature type="region of interest" description="Disordered" evidence="1">
    <location>
        <begin position="223"/>
        <end position="313"/>
    </location>
</feature>
<proteinExistence type="predicted"/>
<comment type="caution">
    <text evidence="2">The sequence shown here is derived from an EMBL/GenBank/DDBJ whole genome shotgun (WGS) entry which is preliminary data.</text>
</comment>
<organism evidence="2 3">
    <name type="scientific">Cladorrhinum samala</name>
    <dbReference type="NCBI Taxonomy" id="585594"/>
    <lineage>
        <taxon>Eukaryota</taxon>
        <taxon>Fungi</taxon>
        <taxon>Dikarya</taxon>
        <taxon>Ascomycota</taxon>
        <taxon>Pezizomycotina</taxon>
        <taxon>Sordariomycetes</taxon>
        <taxon>Sordariomycetidae</taxon>
        <taxon>Sordariales</taxon>
        <taxon>Podosporaceae</taxon>
        <taxon>Cladorrhinum</taxon>
    </lineage>
</organism>
<feature type="compositionally biased region" description="Low complexity" evidence="1">
    <location>
        <begin position="296"/>
        <end position="310"/>
    </location>
</feature>
<feature type="compositionally biased region" description="Polar residues" evidence="1">
    <location>
        <begin position="243"/>
        <end position="252"/>
    </location>
</feature>
<evidence type="ECO:0000256" key="1">
    <source>
        <dbReference type="SAM" id="MobiDB-lite"/>
    </source>
</evidence>